<feature type="compositionally biased region" description="Basic and acidic residues" evidence="1">
    <location>
        <begin position="78"/>
        <end position="89"/>
    </location>
</feature>
<dbReference type="SUPFAM" id="SSF102405">
    <property type="entry name" value="MCP/YpsA-like"/>
    <property type="match status" value="1"/>
</dbReference>
<evidence type="ECO:0000313" key="2">
    <source>
        <dbReference type="EMBL" id="CAK9045309.1"/>
    </source>
</evidence>
<protein>
    <submittedName>
        <fullName evidence="2">Uncharacterized protein</fullName>
    </submittedName>
</protein>
<feature type="region of interest" description="Disordered" evidence="1">
    <location>
        <begin position="235"/>
        <end position="258"/>
    </location>
</feature>
<accession>A0ABP0M556</accession>
<proteinExistence type="predicted"/>
<sequence>MVPWKWMAWPPGRPFFLRPDRWFSTCMWISRSVAVGCWPKFSKQAWKSSSLSSDPELPSGQLWRMQPEDEVFNSTEPRWRCSDLPEDPKTPGPAFYHPMPLRSPTPPAHDFSSSTVQRFTDPPRDEVESEETDLDFVLEGALASPQMGREVEWLETSGRSGLAGLAFDRDVHSSGRAGPARPRAVEMKPPSRGLSRASEPGRAVWQALKAEAPQVSVTAPLGKSEEGGGLLLGRIGERSPARGNQKNENEDVKGPPAVSNKLLLPIRKQPDQAQVEREEIDRLLQAVSETLPPNGRICILGGTEMHNPETKPLVQAVAERLARQLPSDAVVLTGGMAGIQEQMVKSLSLHGFQKVVNLVHMGHERSYGIGEDLCAGLDVTERKKVFGAVGDVYLCLEGGPGVAEEAAAAFARGARIIPLMALGGAGSGEFHFPLDALETPHWSSSKDWAALTAPLPGHREDMADAVVRLVLQALQDPRSRGRHARNVQDSSPDVVVTGPGPLWFIQGCGLTL</sequence>
<organism evidence="2 3">
    <name type="scientific">Durusdinium trenchii</name>
    <dbReference type="NCBI Taxonomy" id="1381693"/>
    <lineage>
        <taxon>Eukaryota</taxon>
        <taxon>Sar</taxon>
        <taxon>Alveolata</taxon>
        <taxon>Dinophyceae</taxon>
        <taxon>Suessiales</taxon>
        <taxon>Symbiodiniaceae</taxon>
        <taxon>Durusdinium</taxon>
    </lineage>
</organism>
<keyword evidence="3" id="KW-1185">Reference proteome</keyword>
<dbReference type="Pfam" id="PF18306">
    <property type="entry name" value="LDcluster4"/>
    <property type="match status" value="1"/>
</dbReference>
<feature type="region of interest" description="Disordered" evidence="1">
    <location>
        <begin position="78"/>
        <end position="131"/>
    </location>
</feature>
<gene>
    <name evidence="2" type="ORF">CCMP2556_LOCUS23708</name>
</gene>
<reference evidence="2 3" key="1">
    <citation type="submission" date="2024-02" db="EMBL/GenBank/DDBJ databases">
        <authorList>
            <person name="Chen Y."/>
            <person name="Shah S."/>
            <person name="Dougan E. K."/>
            <person name="Thang M."/>
            <person name="Chan C."/>
        </authorList>
    </citation>
    <scope>NUCLEOTIDE SEQUENCE [LARGE SCALE GENOMIC DNA]</scope>
</reference>
<dbReference type="Gene3D" id="3.40.50.450">
    <property type="match status" value="1"/>
</dbReference>
<dbReference type="Proteomes" id="UP001642484">
    <property type="component" value="Unassembled WGS sequence"/>
</dbReference>
<evidence type="ECO:0000256" key="1">
    <source>
        <dbReference type="SAM" id="MobiDB-lite"/>
    </source>
</evidence>
<dbReference type="InterPro" id="IPR041164">
    <property type="entry name" value="LDcluster4"/>
</dbReference>
<feature type="region of interest" description="Disordered" evidence="1">
    <location>
        <begin position="170"/>
        <end position="198"/>
    </location>
</feature>
<name>A0ABP0M556_9DINO</name>
<comment type="caution">
    <text evidence="2">The sequence shown here is derived from an EMBL/GenBank/DDBJ whole genome shotgun (WGS) entry which is preliminary data.</text>
</comment>
<feature type="compositionally biased region" description="Basic and acidic residues" evidence="1">
    <location>
        <begin position="235"/>
        <end position="253"/>
    </location>
</feature>
<dbReference type="EMBL" id="CAXAMN010015224">
    <property type="protein sequence ID" value="CAK9045309.1"/>
    <property type="molecule type" value="Genomic_DNA"/>
</dbReference>
<evidence type="ECO:0000313" key="3">
    <source>
        <dbReference type="Proteomes" id="UP001642484"/>
    </source>
</evidence>